<feature type="compositionally biased region" description="Basic residues" evidence="1">
    <location>
        <begin position="68"/>
        <end position="85"/>
    </location>
</feature>
<evidence type="ECO:0000313" key="4">
    <source>
        <dbReference type="Proteomes" id="UP001210609"/>
    </source>
</evidence>
<feature type="region of interest" description="Disordered" evidence="1">
    <location>
        <begin position="30"/>
        <end position="147"/>
    </location>
</feature>
<dbReference type="PROSITE" id="PS51257">
    <property type="entry name" value="PROKAR_LIPOPROTEIN"/>
    <property type="match status" value="1"/>
</dbReference>
<name>A0ABY7I8D7_STRNI</name>
<gene>
    <name evidence="3" type="ORF">STRLI_000372</name>
</gene>
<keyword evidence="4" id="KW-1185">Reference proteome</keyword>
<protein>
    <recommendedName>
        <fullName evidence="5">Lipoprotein</fullName>
    </recommendedName>
</protein>
<reference evidence="3 4" key="1">
    <citation type="submission" date="2022-12" db="EMBL/GenBank/DDBJ databases">
        <authorList>
            <person name="Ruckert C."/>
            <person name="Busche T."/>
            <person name="Kalinowski J."/>
            <person name="Wittmann C."/>
        </authorList>
    </citation>
    <scope>NUCLEOTIDE SEQUENCE [LARGE SCALE GENOMIC DNA]</scope>
    <source>
        <strain evidence="3 4">DSM 40555</strain>
    </source>
</reference>
<evidence type="ECO:0000313" key="3">
    <source>
        <dbReference type="EMBL" id="WAT94707.1"/>
    </source>
</evidence>
<organism evidence="3 4">
    <name type="scientific">Streptomyces nigrescens</name>
    <dbReference type="NCBI Taxonomy" id="1920"/>
    <lineage>
        <taxon>Bacteria</taxon>
        <taxon>Bacillati</taxon>
        <taxon>Actinomycetota</taxon>
        <taxon>Actinomycetes</taxon>
        <taxon>Kitasatosporales</taxon>
        <taxon>Streptomycetaceae</taxon>
        <taxon>Streptomyces</taxon>
    </lineage>
</organism>
<dbReference type="Proteomes" id="UP001210609">
    <property type="component" value="Chromosome"/>
</dbReference>
<keyword evidence="2" id="KW-0732">Signal</keyword>
<evidence type="ECO:0000256" key="1">
    <source>
        <dbReference type="SAM" id="MobiDB-lite"/>
    </source>
</evidence>
<dbReference type="EMBL" id="CP114202">
    <property type="protein sequence ID" value="WAT94707.1"/>
    <property type="molecule type" value="Genomic_DNA"/>
</dbReference>
<feature type="chain" id="PRO_5045819018" description="Lipoprotein" evidence="2">
    <location>
        <begin position="27"/>
        <end position="173"/>
    </location>
</feature>
<sequence length="173" mass="18413">MRPLLLRLVAAAAVLLAAGGCVSLPAGGSPQAPGLAPGGRTVAPARPSPLLLPTKGAPREQLVDVVSARKKTKRPAASRKRHAAPRHAAPGNRAERRPVGRPVPHPARSVASRPRPVPVRTAPRQRHHAEAPPRAHRRPPRPRSTVDAGVVCRMAAGRVRADLLRLCHRTYGR</sequence>
<evidence type="ECO:0000256" key="2">
    <source>
        <dbReference type="SAM" id="SignalP"/>
    </source>
</evidence>
<proteinExistence type="predicted"/>
<dbReference type="RefSeq" id="WP_159483794.1">
    <property type="nucleotide sequence ID" value="NZ_BLIP01000001.1"/>
</dbReference>
<feature type="signal peptide" evidence="2">
    <location>
        <begin position="1"/>
        <end position="26"/>
    </location>
</feature>
<accession>A0ABY7I8D7</accession>
<feature type="compositionally biased region" description="Low complexity" evidence="1">
    <location>
        <begin position="106"/>
        <end position="122"/>
    </location>
</feature>
<evidence type="ECO:0008006" key="5">
    <source>
        <dbReference type="Google" id="ProtNLM"/>
    </source>
</evidence>